<organism evidence="1">
    <name type="scientific">hydrothermal vent metagenome</name>
    <dbReference type="NCBI Taxonomy" id="652676"/>
    <lineage>
        <taxon>unclassified sequences</taxon>
        <taxon>metagenomes</taxon>
        <taxon>ecological metagenomes</taxon>
    </lineage>
</organism>
<evidence type="ECO:0000313" key="1">
    <source>
        <dbReference type="EMBL" id="VAW72311.1"/>
    </source>
</evidence>
<dbReference type="EMBL" id="UOFJ01000656">
    <property type="protein sequence ID" value="VAW72311.1"/>
    <property type="molecule type" value="Genomic_DNA"/>
</dbReference>
<dbReference type="AlphaFoldDB" id="A0A3B0XXP9"/>
<sequence>MNRKEYIFDTVRSNRLQLVKINSKNFQLPLQSPWVFRPSKYDVEIKWHGFNDLDQLLLLDSSAVLTLYCLKTQAILNEIKLYTEFHLTAHSDAIKNRLYIYTDRSVEGENKYKKYIYVVDSMNFTVLYDETVELEYDCVDKSYEYHQISQYYKNKLYIAYQDENTDDEVEDGYVIVNLQDKTIEKHLFDKTSYSYNFGDGCRIWFAPWFDLGLRPHYKNIRHIKSGDIECFTYSVDVFILSTGELLKTIPVREIQSDHLGYGGSDKIAHLIRDADINNEDYHEAHDDFFEDLNHVVWEKEDQAFWVLFRGGILRRIDIQGKRSPLIVSQDLRKNSSSQDVLSQFYEHSHLLAIDENNEIKFGSVSYNYDSLISFNPSDYDLNNETEIIDLVQGNVVDINNEQNHSYDSLSINIIKIDKWDLPSCIKVLQILYGLVRDDMDALLVSERIKICYELPDEKFSDAEFYKRLIPFGSEIAVHIEPLIALFIQNEKSERYYHDEETTFLFYAIESLIKIDESYIDLFCHYIASVDMDHDVSNASLIYDIFKTENWTQLKTMLAFLCHSDAGSSNTHDMLSECWEKDGLKEFVNNNYTADSLNELYKTIFNITNGSFDADDIISRLEEFEGYSENSVLIECFKNM</sequence>
<protein>
    <submittedName>
        <fullName evidence="1">Uncharacterized protein</fullName>
    </submittedName>
</protein>
<name>A0A3B0XXP9_9ZZZZ</name>
<accession>A0A3B0XXP9</accession>
<reference evidence="1" key="1">
    <citation type="submission" date="2018-06" db="EMBL/GenBank/DDBJ databases">
        <authorList>
            <person name="Zhirakovskaya E."/>
        </authorList>
    </citation>
    <scope>NUCLEOTIDE SEQUENCE</scope>
</reference>
<gene>
    <name evidence="1" type="ORF">MNBD_GAMMA10-371</name>
</gene>
<proteinExistence type="predicted"/>